<reference evidence="1 2" key="1">
    <citation type="journal article" date="2014" name="Genome Announc.">
        <title>Draft Genome Sequence of Cytophaga fermentans JCM 21142T, a Facultative Anaerobe Isolated from Marine Mud.</title>
        <authorList>
            <person name="Starns D."/>
            <person name="Oshima K."/>
            <person name="Suda W."/>
            <person name="Iino T."/>
            <person name="Yuki M."/>
            <person name="Inoue J."/>
            <person name="Kitamura K."/>
            <person name="Iida T."/>
            <person name="Darby A."/>
            <person name="Hattori M."/>
            <person name="Ohkuma M."/>
        </authorList>
    </citation>
    <scope>NUCLEOTIDE SEQUENCE [LARGE SCALE GENOMIC DNA]</scope>
    <source>
        <strain evidence="1 2">JCM 21142</strain>
    </source>
</reference>
<accession>W7YTS8</accession>
<organism evidence="1 2">
    <name type="scientific">Saccharicrinis fermentans DSM 9555 = JCM 21142</name>
    <dbReference type="NCBI Taxonomy" id="869213"/>
    <lineage>
        <taxon>Bacteria</taxon>
        <taxon>Pseudomonadati</taxon>
        <taxon>Bacteroidota</taxon>
        <taxon>Bacteroidia</taxon>
        <taxon>Marinilabiliales</taxon>
        <taxon>Marinilabiliaceae</taxon>
        <taxon>Saccharicrinis</taxon>
    </lineage>
</organism>
<dbReference type="RefSeq" id="WP_044214403.1">
    <property type="nucleotide sequence ID" value="NZ_BAMD01000140.1"/>
</dbReference>
<gene>
    <name evidence="1" type="ORF">JCM21142_114615</name>
</gene>
<dbReference type="Gene3D" id="2.70.70.10">
    <property type="entry name" value="Glucose Permease (Domain IIA)"/>
    <property type="match status" value="1"/>
</dbReference>
<comment type="caution">
    <text evidence="1">The sequence shown here is derived from an EMBL/GenBank/DDBJ whole genome shotgun (WGS) entry which is preliminary data.</text>
</comment>
<dbReference type="EMBL" id="BAMD01000140">
    <property type="protein sequence ID" value="GAF05859.1"/>
    <property type="molecule type" value="Genomic_DNA"/>
</dbReference>
<evidence type="ECO:0000313" key="2">
    <source>
        <dbReference type="Proteomes" id="UP000019402"/>
    </source>
</evidence>
<name>W7YTS8_9BACT</name>
<dbReference type="Proteomes" id="UP000019402">
    <property type="component" value="Unassembled WGS sequence"/>
</dbReference>
<dbReference type="OrthoDB" id="9813532at2"/>
<protein>
    <submittedName>
        <fullName evidence="1">Uncharacterized protein</fullName>
    </submittedName>
</protein>
<dbReference type="InterPro" id="IPR011055">
    <property type="entry name" value="Dup_hybrid_motif"/>
</dbReference>
<keyword evidence="2" id="KW-1185">Reference proteome</keyword>
<dbReference type="AlphaFoldDB" id="W7YTS8"/>
<dbReference type="eggNOG" id="COG3772">
    <property type="taxonomic scope" value="Bacteria"/>
</dbReference>
<sequence length="332" mass="37201">MKFTYPIDIKSIDETKVKYLKGASNKTGYYPIGRMNTWHGGVHFEGDKPLYAIADGTVVAYRVPKAYFEETIDGEVSKYSNGFVLIQHQYESPKGQKMTFYSLYMHLSSYEEMKGEKIPDIFKSYEYSVKKTVKDYDTAKGAKIKDTNGNLLAVAAKGTKLNFIAEDEGEARRKVEYTTPKGEKIEGTTYSIEYKNQLLVDQDTGEVLTDMFEGSNGDYGAKLLNEAKSSAKVLRIIPRETKVEIAAEDQGKKGWLKVTKVGDEEVTGYCNSSSLDQKPFNLLSESETDKVCSVCIEVKAGTIIGFTGLNGFEKSAQYRGGMLRYLLLTKKR</sequence>
<evidence type="ECO:0000313" key="1">
    <source>
        <dbReference type="EMBL" id="GAF05859.1"/>
    </source>
</evidence>
<proteinExistence type="predicted"/>